<evidence type="ECO:0000256" key="2">
    <source>
        <dbReference type="SAM" id="SignalP"/>
    </source>
</evidence>
<proteinExistence type="predicted"/>
<feature type="compositionally biased region" description="Acidic residues" evidence="1">
    <location>
        <begin position="128"/>
        <end position="139"/>
    </location>
</feature>
<reference evidence="3" key="1">
    <citation type="submission" date="2023-06" db="EMBL/GenBank/DDBJ databases">
        <title>Genomic analysis of the entomopathogenic nematode Steinernema hermaphroditum.</title>
        <authorList>
            <person name="Schwarz E.M."/>
            <person name="Heppert J.K."/>
            <person name="Baniya A."/>
            <person name="Schwartz H.T."/>
            <person name="Tan C.-H."/>
            <person name="Antoshechkin I."/>
            <person name="Sternberg P.W."/>
            <person name="Goodrich-Blair H."/>
            <person name="Dillman A.R."/>
        </authorList>
    </citation>
    <scope>NUCLEOTIDE SEQUENCE</scope>
    <source>
        <strain evidence="3">PS9179</strain>
        <tissue evidence="3">Whole animal</tissue>
    </source>
</reference>
<feature type="compositionally biased region" description="Basic and acidic residues" evidence="1">
    <location>
        <begin position="140"/>
        <end position="151"/>
    </location>
</feature>
<name>A0AA39GWP2_9BILA</name>
<keyword evidence="2" id="KW-0732">Signal</keyword>
<feature type="signal peptide" evidence="2">
    <location>
        <begin position="1"/>
        <end position="26"/>
    </location>
</feature>
<dbReference type="EMBL" id="JAUCMV010000005">
    <property type="protein sequence ID" value="KAK0394574.1"/>
    <property type="molecule type" value="Genomic_DNA"/>
</dbReference>
<protein>
    <recommendedName>
        <fullName evidence="5">BESS domain-containing protein</fullName>
    </recommendedName>
</protein>
<accession>A0AA39GWP2</accession>
<evidence type="ECO:0000256" key="1">
    <source>
        <dbReference type="SAM" id="MobiDB-lite"/>
    </source>
</evidence>
<organism evidence="3 4">
    <name type="scientific">Steinernema hermaphroditum</name>
    <dbReference type="NCBI Taxonomy" id="289476"/>
    <lineage>
        <taxon>Eukaryota</taxon>
        <taxon>Metazoa</taxon>
        <taxon>Ecdysozoa</taxon>
        <taxon>Nematoda</taxon>
        <taxon>Chromadorea</taxon>
        <taxon>Rhabditida</taxon>
        <taxon>Tylenchina</taxon>
        <taxon>Panagrolaimomorpha</taxon>
        <taxon>Strongyloidoidea</taxon>
        <taxon>Steinernematidae</taxon>
        <taxon>Steinernema</taxon>
    </lineage>
</organism>
<feature type="chain" id="PRO_5041400061" description="BESS domain-containing protein" evidence="2">
    <location>
        <begin position="27"/>
        <end position="151"/>
    </location>
</feature>
<gene>
    <name evidence="3" type="ORF">QR680_000811</name>
</gene>
<comment type="caution">
    <text evidence="3">The sequence shown here is derived from an EMBL/GenBank/DDBJ whole genome shotgun (WGS) entry which is preliminary data.</text>
</comment>
<keyword evidence="4" id="KW-1185">Reference proteome</keyword>
<evidence type="ECO:0000313" key="4">
    <source>
        <dbReference type="Proteomes" id="UP001175271"/>
    </source>
</evidence>
<dbReference type="Proteomes" id="UP001175271">
    <property type="component" value="Unassembled WGS sequence"/>
</dbReference>
<feature type="region of interest" description="Disordered" evidence="1">
    <location>
        <begin position="25"/>
        <end position="78"/>
    </location>
</feature>
<dbReference type="AlphaFoldDB" id="A0AA39GWP2"/>
<evidence type="ECO:0000313" key="3">
    <source>
        <dbReference type="EMBL" id="KAK0394574.1"/>
    </source>
</evidence>
<sequence length="151" mass="17079">MIDSRLLPITVVQALLLAVNMVENRAEKEQRDTASSGRRSSDPMPLRGNASPLEEGETFPQPLNVANENGHVEPSLPPQFSMNDRVIWPDPNFMLEAAIVDAHMRNRLRQTIRATLVELLDRYRAAEESSDAPDSEENDSNERSDEQQQQR</sequence>
<feature type="region of interest" description="Disordered" evidence="1">
    <location>
        <begin position="126"/>
        <end position="151"/>
    </location>
</feature>
<evidence type="ECO:0008006" key="5">
    <source>
        <dbReference type="Google" id="ProtNLM"/>
    </source>
</evidence>